<evidence type="ECO:0000313" key="1">
    <source>
        <dbReference type="EMBL" id="NID14990.1"/>
    </source>
</evidence>
<evidence type="ECO:0008006" key="3">
    <source>
        <dbReference type="Google" id="ProtNLM"/>
    </source>
</evidence>
<dbReference type="Proteomes" id="UP000518878">
    <property type="component" value="Unassembled WGS sequence"/>
</dbReference>
<dbReference type="InterPro" id="IPR036390">
    <property type="entry name" value="WH_DNA-bd_sf"/>
</dbReference>
<sequence>MTRRTGIQDLIAQILGRDALTVVEIARRAGTTEMGAQSAVRAMEQRREVVRVGQGQGQPFRFRLARRSPA</sequence>
<organism evidence="1 2">
    <name type="scientific">Luteibacter yeojuensis</name>
    <dbReference type="NCBI Taxonomy" id="345309"/>
    <lineage>
        <taxon>Bacteria</taxon>
        <taxon>Pseudomonadati</taxon>
        <taxon>Pseudomonadota</taxon>
        <taxon>Gammaproteobacteria</taxon>
        <taxon>Lysobacterales</taxon>
        <taxon>Rhodanobacteraceae</taxon>
        <taxon>Luteibacter</taxon>
    </lineage>
</organism>
<gene>
    <name evidence="1" type="ORF">HBF32_05850</name>
</gene>
<dbReference type="RefSeq" id="WP_166698770.1">
    <property type="nucleotide sequence ID" value="NZ_JAAQTL010000001.1"/>
</dbReference>
<keyword evidence="2" id="KW-1185">Reference proteome</keyword>
<dbReference type="AlphaFoldDB" id="A0A7X5TPE9"/>
<name>A0A7X5TPE9_9GAMM</name>
<proteinExistence type="predicted"/>
<protein>
    <recommendedName>
        <fullName evidence="3">MarR family transcriptional regulator</fullName>
    </recommendedName>
</protein>
<evidence type="ECO:0000313" key="2">
    <source>
        <dbReference type="Proteomes" id="UP000518878"/>
    </source>
</evidence>
<dbReference type="EMBL" id="JAAQTL010000001">
    <property type="protein sequence ID" value="NID14990.1"/>
    <property type="molecule type" value="Genomic_DNA"/>
</dbReference>
<accession>A0A7X5TPE9</accession>
<comment type="caution">
    <text evidence="1">The sequence shown here is derived from an EMBL/GenBank/DDBJ whole genome shotgun (WGS) entry which is preliminary data.</text>
</comment>
<dbReference type="SUPFAM" id="SSF46785">
    <property type="entry name" value="Winged helix' DNA-binding domain"/>
    <property type="match status" value="1"/>
</dbReference>
<reference evidence="1 2" key="1">
    <citation type="journal article" date="2006" name="Int. J. Syst. Evol. Microbiol.">
        <title>Dyella yeojuensis sp. nov., isolated from greenhouse soil in Korea.</title>
        <authorList>
            <person name="Kim B.Y."/>
            <person name="Weon H.Y."/>
            <person name="Lee K.H."/>
            <person name="Seok S.J."/>
            <person name="Kwon S.W."/>
            <person name="Go S.J."/>
            <person name="Stackebrandt E."/>
        </authorList>
    </citation>
    <scope>NUCLEOTIDE SEQUENCE [LARGE SCALE GENOMIC DNA]</scope>
    <source>
        <strain evidence="1 2">DSM 17673</strain>
    </source>
</reference>